<name>A0A9Q3I692_9BASI</name>
<evidence type="ECO:0000313" key="2">
    <source>
        <dbReference type="EMBL" id="MBW0528702.1"/>
    </source>
</evidence>
<organism evidence="2 3">
    <name type="scientific">Austropuccinia psidii MF-1</name>
    <dbReference type="NCBI Taxonomy" id="1389203"/>
    <lineage>
        <taxon>Eukaryota</taxon>
        <taxon>Fungi</taxon>
        <taxon>Dikarya</taxon>
        <taxon>Basidiomycota</taxon>
        <taxon>Pucciniomycotina</taxon>
        <taxon>Pucciniomycetes</taxon>
        <taxon>Pucciniales</taxon>
        <taxon>Sphaerophragmiaceae</taxon>
        <taxon>Austropuccinia</taxon>
    </lineage>
</organism>
<keyword evidence="3" id="KW-1185">Reference proteome</keyword>
<protein>
    <submittedName>
        <fullName evidence="2">Uncharacterized protein</fullName>
    </submittedName>
</protein>
<reference evidence="2" key="1">
    <citation type="submission" date="2021-03" db="EMBL/GenBank/DDBJ databases">
        <title>Draft genome sequence of rust myrtle Austropuccinia psidii MF-1, a brazilian biotype.</title>
        <authorList>
            <person name="Quecine M.C."/>
            <person name="Pachon D.M.R."/>
            <person name="Bonatelli M.L."/>
            <person name="Correr F.H."/>
            <person name="Franceschini L.M."/>
            <person name="Leite T.F."/>
            <person name="Margarido G.R.A."/>
            <person name="Almeida C.A."/>
            <person name="Ferrarezi J.A."/>
            <person name="Labate C.A."/>
        </authorList>
    </citation>
    <scope>NUCLEOTIDE SEQUENCE</scope>
    <source>
        <strain evidence="2">MF-1</strain>
    </source>
</reference>
<sequence length="157" mass="17920">MDKVINNLLAKINNGNKHQQQKNNPVSLPLSSSPSPARTPLLFAAVAANTQHQIEPTLLKRPPPEICQQPTQETNKFKKFHIVIRTKFWAPKPFEQTSPQEACNKINKALMDVNANCDKTPVRIKDFTCYPSGDIKLYTKSRMEAQWLLENRATWTH</sequence>
<accession>A0A9Q3I692</accession>
<comment type="caution">
    <text evidence="2">The sequence shown here is derived from an EMBL/GenBank/DDBJ whole genome shotgun (WGS) entry which is preliminary data.</text>
</comment>
<dbReference type="Proteomes" id="UP000765509">
    <property type="component" value="Unassembled WGS sequence"/>
</dbReference>
<proteinExistence type="predicted"/>
<evidence type="ECO:0000313" key="3">
    <source>
        <dbReference type="Proteomes" id="UP000765509"/>
    </source>
</evidence>
<dbReference type="AlphaFoldDB" id="A0A9Q3I692"/>
<evidence type="ECO:0000256" key="1">
    <source>
        <dbReference type="SAM" id="MobiDB-lite"/>
    </source>
</evidence>
<gene>
    <name evidence="2" type="ORF">O181_068417</name>
</gene>
<feature type="region of interest" description="Disordered" evidence="1">
    <location>
        <begin position="15"/>
        <end position="34"/>
    </location>
</feature>
<dbReference type="EMBL" id="AVOT02034571">
    <property type="protein sequence ID" value="MBW0528702.1"/>
    <property type="molecule type" value="Genomic_DNA"/>
</dbReference>